<feature type="region of interest" description="Disordered" evidence="1">
    <location>
        <begin position="1"/>
        <end position="29"/>
    </location>
</feature>
<organism evidence="2 3">
    <name type="scientific">Amylocarpus encephaloides</name>
    <dbReference type="NCBI Taxonomy" id="45428"/>
    <lineage>
        <taxon>Eukaryota</taxon>
        <taxon>Fungi</taxon>
        <taxon>Dikarya</taxon>
        <taxon>Ascomycota</taxon>
        <taxon>Pezizomycotina</taxon>
        <taxon>Leotiomycetes</taxon>
        <taxon>Helotiales</taxon>
        <taxon>Helotiales incertae sedis</taxon>
        <taxon>Amylocarpus</taxon>
    </lineage>
</organism>
<dbReference type="AlphaFoldDB" id="A0A9P7YCD1"/>
<evidence type="ECO:0000313" key="2">
    <source>
        <dbReference type="EMBL" id="KAG9230403.1"/>
    </source>
</evidence>
<protein>
    <submittedName>
        <fullName evidence="2">Uncharacterized protein</fullName>
    </submittedName>
</protein>
<dbReference type="Proteomes" id="UP000824998">
    <property type="component" value="Unassembled WGS sequence"/>
</dbReference>
<name>A0A9P7YCD1_9HELO</name>
<proteinExistence type="predicted"/>
<comment type="caution">
    <text evidence="2">The sequence shown here is derived from an EMBL/GenBank/DDBJ whole genome shotgun (WGS) entry which is preliminary data.</text>
</comment>
<keyword evidence="3" id="KW-1185">Reference proteome</keyword>
<evidence type="ECO:0000313" key="3">
    <source>
        <dbReference type="Proteomes" id="UP000824998"/>
    </source>
</evidence>
<evidence type="ECO:0000256" key="1">
    <source>
        <dbReference type="SAM" id="MobiDB-lite"/>
    </source>
</evidence>
<dbReference type="EMBL" id="MU251676">
    <property type="protein sequence ID" value="KAG9230403.1"/>
    <property type="molecule type" value="Genomic_DNA"/>
</dbReference>
<reference evidence="2" key="1">
    <citation type="journal article" date="2021" name="IMA Fungus">
        <title>Genomic characterization of three marine fungi, including Emericellopsis atlantica sp. nov. with signatures of a generalist lifestyle and marine biomass degradation.</title>
        <authorList>
            <person name="Hagestad O.C."/>
            <person name="Hou L."/>
            <person name="Andersen J.H."/>
            <person name="Hansen E.H."/>
            <person name="Altermark B."/>
            <person name="Li C."/>
            <person name="Kuhnert E."/>
            <person name="Cox R.J."/>
            <person name="Crous P.W."/>
            <person name="Spatafora J.W."/>
            <person name="Lail K."/>
            <person name="Amirebrahimi M."/>
            <person name="Lipzen A."/>
            <person name="Pangilinan J."/>
            <person name="Andreopoulos W."/>
            <person name="Hayes R.D."/>
            <person name="Ng V."/>
            <person name="Grigoriev I.V."/>
            <person name="Jackson S.A."/>
            <person name="Sutton T.D.S."/>
            <person name="Dobson A.D.W."/>
            <person name="Rama T."/>
        </authorList>
    </citation>
    <scope>NUCLEOTIDE SEQUENCE</scope>
    <source>
        <strain evidence="2">TRa018bII</strain>
    </source>
</reference>
<feature type="compositionally biased region" description="Basic and acidic residues" evidence="1">
    <location>
        <begin position="1"/>
        <end position="22"/>
    </location>
</feature>
<gene>
    <name evidence="2" type="ORF">BJ875DRAFT_157625</name>
</gene>
<accession>A0A9P7YCD1</accession>
<dbReference type="OrthoDB" id="3746940at2759"/>
<sequence>MARGDDALAGKPEKDIPSHRFPPDPNNDRTINFKGKYILIVNEETNDQKTFEDNKIPTAESKPYEVPARYTCYIRGASVWFRV</sequence>